<dbReference type="Proteomes" id="UP001500350">
    <property type="component" value="Unassembled WGS sequence"/>
</dbReference>
<evidence type="ECO:0000313" key="3">
    <source>
        <dbReference type="Proteomes" id="UP001500350"/>
    </source>
</evidence>
<evidence type="ECO:0000256" key="1">
    <source>
        <dbReference type="SAM" id="MobiDB-lite"/>
    </source>
</evidence>
<reference evidence="2 3" key="1">
    <citation type="journal article" date="2019" name="Int. J. Syst. Evol. Microbiol.">
        <title>The Global Catalogue of Microorganisms (GCM) 10K type strain sequencing project: providing services to taxonomists for standard genome sequencing and annotation.</title>
        <authorList>
            <consortium name="The Broad Institute Genomics Platform"/>
            <consortium name="The Broad Institute Genome Sequencing Center for Infectious Disease"/>
            <person name="Wu L."/>
            <person name="Ma J."/>
        </authorList>
    </citation>
    <scope>NUCLEOTIDE SEQUENCE [LARGE SCALE GENOMIC DNA]</scope>
    <source>
        <strain evidence="2 3">JCM 14589</strain>
    </source>
</reference>
<keyword evidence="3" id="KW-1185">Reference proteome</keyword>
<comment type="caution">
    <text evidence="2">The sequence shown here is derived from an EMBL/GenBank/DDBJ whole genome shotgun (WGS) entry which is preliminary data.</text>
</comment>
<dbReference type="EMBL" id="BAAANW010000002">
    <property type="protein sequence ID" value="GAA1558041.1"/>
    <property type="molecule type" value="Genomic_DNA"/>
</dbReference>
<gene>
    <name evidence="2" type="ORF">GCM10009763_03610</name>
</gene>
<protein>
    <submittedName>
        <fullName evidence="2">Uncharacterized protein</fullName>
    </submittedName>
</protein>
<name>A0ABN2CI12_9MICO</name>
<sequence>MAGEPLVDTPEGYRREVPRVEADMQLQARVCGAANAPWARLPGAATDAYGASRSCAGEEWGDVDQVVVVLARHMLTAACHSARGIHAPHRRSLTDPGQLRWSRRRSIKVAGHTKDRPQKDGLGPPLSAVASD</sequence>
<feature type="region of interest" description="Disordered" evidence="1">
    <location>
        <begin position="83"/>
        <end position="132"/>
    </location>
</feature>
<accession>A0ABN2CI12</accession>
<organism evidence="2 3">
    <name type="scientific">Dermacoccus profundi</name>
    <dbReference type="NCBI Taxonomy" id="322602"/>
    <lineage>
        <taxon>Bacteria</taxon>
        <taxon>Bacillati</taxon>
        <taxon>Actinomycetota</taxon>
        <taxon>Actinomycetes</taxon>
        <taxon>Micrococcales</taxon>
        <taxon>Dermacoccaceae</taxon>
        <taxon>Dermacoccus</taxon>
    </lineage>
</organism>
<proteinExistence type="predicted"/>
<evidence type="ECO:0000313" key="2">
    <source>
        <dbReference type="EMBL" id="GAA1558041.1"/>
    </source>
</evidence>